<organism evidence="2 3">
    <name type="scientific">Granulicella sibirica</name>
    <dbReference type="NCBI Taxonomy" id="2479048"/>
    <lineage>
        <taxon>Bacteria</taxon>
        <taxon>Pseudomonadati</taxon>
        <taxon>Acidobacteriota</taxon>
        <taxon>Terriglobia</taxon>
        <taxon>Terriglobales</taxon>
        <taxon>Acidobacteriaceae</taxon>
        <taxon>Granulicella</taxon>
    </lineage>
</organism>
<gene>
    <name evidence="2" type="ORF">GRAN_4535</name>
</gene>
<reference evidence="3" key="2">
    <citation type="submission" date="2019-02" db="EMBL/GenBank/DDBJ databases">
        <title>Granulicella sibirica sp. nov., a psychrotolerant acidobacterium isolated from an organic soil layer in forested tundra, West Siberia.</title>
        <authorList>
            <person name="Oshkin I.Y."/>
            <person name="Kulichevskaya I.S."/>
            <person name="Rijpstra W.I.C."/>
            <person name="Sinninghe Damste J.S."/>
            <person name="Rakitin A.L."/>
            <person name="Ravin N.V."/>
            <person name="Dedysh S.N."/>
        </authorList>
    </citation>
    <scope>NUCLEOTIDE SEQUENCE [LARGE SCALE GENOMIC DNA]</scope>
    <source>
        <strain evidence="3">AF10</strain>
    </source>
</reference>
<keyword evidence="1" id="KW-0472">Membrane</keyword>
<dbReference type="AlphaFoldDB" id="A0A4Q0T1L3"/>
<evidence type="ECO:0000313" key="2">
    <source>
        <dbReference type="EMBL" id="RXH55431.1"/>
    </source>
</evidence>
<feature type="transmembrane region" description="Helical" evidence="1">
    <location>
        <begin position="7"/>
        <end position="28"/>
    </location>
</feature>
<keyword evidence="3" id="KW-1185">Reference proteome</keyword>
<dbReference type="EMBL" id="RDSM01000003">
    <property type="protein sequence ID" value="RXH55431.1"/>
    <property type="molecule type" value="Genomic_DNA"/>
</dbReference>
<name>A0A4Q0T1L3_9BACT</name>
<keyword evidence="1" id="KW-1133">Transmembrane helix</keyword>
<proteinExistence type="predicted"/>
<evidence type="ECO:0000256" key="1">
    <source>
        <dbReference type="SAM" id="Phobius"/>
    </source>
</evidence>
<comment type="caution">
    <text evidence="2">The sequence shown here is derived from an EMBL/GenBank/DDBJ whole genome shotgun (WGS) entry which is preliminary data.</text>
</comment>
<evidence type="ECO:0000313" key="3">
    <source>
        <dbReference type="Proteomes" id="UP000289437"/>
    </source>
</evidence>
<accession>A0A4Q0T1L3</accession>
<reference evidence="2 3" key="1">
    <citation type="submission" date="2018-11" db="EMBL/GenBank/DDBJ databases">
        <authorList>
            <person name="Mardanov A.V."/>
            <person name="Ravin N.V."/>
            <person name="Dedysh S.N."/>
        </authorList>
    </citation>
    <scope>NUCLEOTIDE SEQUENCE [LARGE SCALE GENOMIC DNA]</scope>
    <source>
        <strain evidence="2 3">AF10</strain>
    </source>
</reference>
<dbReference type="Proteomes" id="UP000289437">
    <property type="component" value="Unassembled WGS sequence"/>
</dbReference>
<dbReference type="RefSeq" id="WP_128915063.1">
    <property type="nucleotide sequence ID" value="NZ_RDSM01000003.1"/>
</dbReference>
<sequence length="96" mass="10101">MNTFRIAYIVCSSAAAICALAAAVYWYLSSRPTPTLCEVPGASISDVPELYTLNVQVDVYAVRDALIETSTLNKKAAIWSAVAALFGAAAAILGIM</sequence>
<dbReference type="OrthoDB" id="9979756at2"/>
<keyword evidence="1" id="KW-0812">Transmembrane</keyword>
<feature type="transmembrane region" description="Helical" evidence="1">
    <location>
        <begin position="76"/>
        <end position="95"/>
    </location>
</feature>
<protein>
    <submittedName>
        <fullName evidence="2">Uncharacterized protein</fullName>
    </submittedName>
</protein>